<evidence type="ECO:0000313" key="1">
    <source>
        <dbReference type="EMBL" id="CAH2031887.1"/>
    </source>
</evidence>
<dbReference type="Proteomes" id="UP001295463">
    <property type="component" value="Chromosome"/>
</dbReference>
<proteinExistence type="predicted"/>
<sequence>MKFFFRSKDDTLSRRQQREHNISLTGRDYDCLLVQR</sequence>
<keyword evidence="2" id="KW-1185">Reference proteome</keyword>
<name>A0ABM9DB35_9BACT</name>
<evidence type="ECO:0000313" key="2">
    <source>
        <dbReference type="Proteomes" id="UP001295463"/>
    </source>
</evidence>
<accession>A0ABM9DB35</accession>
<protein>
    <submittedName>
        <fullName evidence="1">Uncharacterized protein</fullName>
    </submittedName>
</protein>
<gene>
    <name evidence="1" type="ORF">GEAMG1_2052</name>
</gene>
<organism evidence="1 2">
    <name type="scientific">Trichlorobacter ammonificans</name>
    <dbReference type="NCBI Taxonomy" id="2916410"/>
    <lineage>
        <taxon>Bacteria</taxon>
        <taxon>Pseudomonadati</taxon>
        <taxon>Thermodesulfobacteriota</taxon>
        <taxon>Desulfuromonadia</taxon>
        <taxon>Geobacterales</taxon>
        <taxon>Geobacteraceae</taxon>
        <taxon>Trichlorobacter</taxon>
    </lineage>
</organism>
<reference evidence="1 2" key="1">
    <citation type="submission" date="2022-03" db="EMBL/GenBank/DDBJ databases">
        <authorList>
            <person name="Koch H."/>
        </authorList>
    </citation>
    <scope>NUCLEOTIDE SEQUENCE [LARGE SCALE GENOMIC DNA]</scope>
    <source>
        <strain evidence="1 2">G1</strain>
    </source>
</reference>
<dbReference type="EMBL" id="OW150024">
    <property type="protein sequence ID" value="CAH2031887.1"/>
    <property type="molecule type" value="Genomic_DNA"/>
</dbReference>